<dbReference type="InterPro" id="IPR036864">
    <property type="entry name" value="Zn2-C6_fun-type_DNA-bd_sf"/>
</dbReference>
<dbReference type="EMBL" id="KV722426">
    <property type="protein sequence ID" value="OCH89478.1"/>
    <property type="molecule type" value="Genomic_DNA"/>
</dbReference>
<sequence>MARFHPAATNRASRDSTTPHLYMPRPIVPMSLARIGVNQGSPLLYWQGGTRHQLRVARNMVFEPRDEHGSVVGFTADVSVSEQVCTFWDMAVPPTASAAPTVSTESITVPPLYTTRSGMYQTQRHGQMLAPGPYAQPQSSWKGSTSDPLPATQTMGFSQSNQHGSMAGIITDVSASQRVRTETLTRTLADGTAVATPHFSYGVRGGMHQTQMHGHTDPTGLLSQGPHAHPHSVRFTEAYGDNHAARTLYPAATQYHIRTRKTKNGAETQRLLYPSSEALHYNAGTQSAPVQSGGQAQSVTSHEIAPRPLPTIRYVQPTEGTRAEYDAAATHRAPRPQRIETNGAGPYTLAEYRRSYSTTKRVAPYNPPADRTRKPKGNSKSSSTTSRKKWGEKCLRCAERNSQCKGYWEEEKQPGERCRHCIKYDEECVYLAHFPNKRQIPPMPEWLLSPEFPMVPATEYEHLPEYVRNARDRGLRKELLGIVHMHVSESNWPSGSMLDVLNPGESPKPVTSSLRGWPSLDSTLEETNHCNKVTNLALRGQIE</sequence>
<evidence type="ECO:0000313" key="3">
    <source>
        <dbReference type="EMBL" id="OCH89478.1"/>
    </source>
</evidence>
<dbReference type="InterPro" id="IPR001138">
    <property type="entry name" value="Zn2Cys6_DnaBD"/>
</dbReference>
<proteinExistence type="predicted"/>
<protein>
    <recommendedName>
        <fullName evidence="2">Zn(2)-C6 fungal-type domain-containing protein</fullName>
    </recommendedName>
</protein>
<organism evidence="3 4">
    <name type="scientific">Obba rivulosa</name>
    <dbReference type="NCBI Taxonomy" id="1052685"/>
    <lineage>
        <taxon>Eukaryota</taxon>
        <taxon>Fungi</taxon>
        <taxon>Dikarya</taxon>
        <taxon>Basidiomycota</taxon>
        <taxon>Agaricomycotina</taxon>
        <taxon>Agaricomycetes</taxon>
        <taxon>Polyporales</taxon>
        <taxon>Gelatoporiaceae</taxon>
        <taxon>Obba</taxon>
    </lineage>
</organism>
<feature type="region of interest" description="Disordered" evidence="1">
    <location>
        <begin position="358"/>
        <end position="387"/>
    </location>
</feature>
<evidence type="ECO:0000259" key="2">
    <source>
        <dbReference type="PROSITE" id="PS50048"/>
    </source>
</evidence>
<accession>A0A8E2AR78</accession>
<keyword evidence="4" id="KW-1185">Reference proteome</keyword>
<reference evidence="3 4" key="1">
    <citation type="submission" date="2016-07" db="EMBL/GenBank/DDBJ databases">
        <title>Draft genome of the white-rot fungus Obba rivulosa 3A-2.</title>
        <authorList>
            <consortium name="DOE Joint Genome Institute"/>
            <person name="Miettinen O."/>
            <person name="Riley R."/>
            <person name="Acob R."/>
            <person name="Barry K."/>
            <person name="Cullen D."/>
            <person name="De Vries R."/>
            <person name="Hainaut M."/>
            <person name="Hatakka A."/>
            <person name="Henrissat B."/>
            <person name="Hilden K."/>
            <person name="Kuo R."/>
            <person name="Labutti K."/>
            <person name="Lipzen A."/>
            <person name="Makela M.R."/>
            <person name="Sandor L."/>
            <person name="Spatafora J.W."/>
            <person name="Grigoriev I.V."/>
            <person name="Hibbett D.S."/>
        </authorList>
    </citation>
    <scope>NUCLEOTIDE SEQUENCE [LARGE SCALE GENOMIC DNA]</scope>
    <source>
        <strain evidence="3 4">3A-2</strain>
    </source>
</reference>
<dbReference type="CDD" id="cd00067">
    <property type="entry name" value="GAL4"/>
    <property type="match status" value="1"/>
</dbReference>
<evidence type="ECO:0000256" key="1">
    <source>
        <dbReference type="SAM" id="MobiDB-lite"/>
    </source>
</evidence>
<dbReference type="GO" id="GO:0000981">
    <property type="term" value="F:DNA-binding transcription factor activity, RNA polymerase II-specific"/>
    <property type="evidence" value="ECO:0007669"/>
    <property type="project" value="InterPro"/>
</dbReference>
<dbReference type="Proteomes" id="UP000250043">
    <property type="component" value="Unassembled WGS sequence"/>
</dbReference>
<gene>
    <name evidence="3" type="ORF">OBBRIDRAFT_881519</name>
</gene>
<feature type="region of interest" description="Disordered" evidence="1">
    <location>
        <begin position="1"/>
        <end position="21"/>
    </location>
</feature>
<name>A0A8E2AR78_9APHY</name>
<dbReference type="SUPFAM" id="SSF57701">
    <property type="entry name" value="Zn2/Cys6 DNA-binding domain"/>
    <property type="match status" value="1"/>
</dbReference>
<dbReference type="GO" id="GO:0008270">
    <property type="term" value="F:zinc ion binding"/>
    <property type="evidence" value="ECO:0007669"/>
    <property type="project" value="InterPro"/>
</dbReference>
<dbReference type="AlphaFoldDB" id="A0A8E2AR78"/>
<dbReference type="PROSITE" id="PS50048">
    <property type="entry name" value="ZN2_CY6_FUNGAL_2"/>
    <property type="match status" value="1"/>
</dbReference>
<feature type="domain" description="Zn(2)-C6 fungal-type" evidence="2">
    <location>
        <begin position="393"/>
        <end position="430"/>
    </location>
</feature>
<evidence type="ECO:0000313" key="4">
    <source>
        <dbReference type="Proteomes" id="UP000250043"/>
    </source>
</evidence>